<evidence type="ECO:0000313" key="4">
    <source>
        <dbReference type="Proteomes" id="UP000241769"/>
    </source>
</evidence>
<evidence type="ECO:0000313" key="3">
    <source>
        <dbReference type="EMBL" id="PRP80391.1"/>
    </source>
</evidence>
<keyword evidence="4" id="KW-1185">Reference proteome</keyword>
<protein>
    <submittedName>
        <fullName evidence="3">Alpha-1,3-mannosyltransferase CMT1</fullName>
    </submittedName>
</protein>
<evidence type="ECO:0000256" key="1">
    <source>
        <dbReference type="SAM" id="Phobius"/>
    </source>
</evidence>
<name>A0A2P6N8X2_9EUKA</name>
<comment type="caution">
    <text evidence="3">The sequence shown here is derived from an EMBL/GenBank/DDBJ whole genome shotgun (WGS) entry which is preliminary data.</text>
</comment>
<keyword evidence="3" id="KW-0808">Transferase</keyword>
<keyword evidence="1" id="KW-0812">Transmembrane</keyword>
<accession>A0A2P6N8X2</accession>
<dbReference type="GO" id="GO:0016757">
    <property type="term" value="F:glycosyltransferase activity"/>
    <property type="evidence" value="ECO:0007669"/>
    <property type="project" value="UniProtKB-KW"/>
</dbReference>
<keyword evidence="1" id="KW-0472">Membrane</keyword>
<dbReference type="OrthoDB" id="262547at2759"/>
<dbReference type="EMBL" id="MDYQ01000254">
    <property type="protein sequence ID" value="PRP77810.1"/>
    <property type="molecule type" value="Genomic_DNA"/>
</dbReference>
<reference evidence="3 4" key="1">
    <citation type="journal article" date="2018" name="Genome Biol. Evol.">
        <title>Multiple Roots of Fruiting Body Formation in Amoebozoa.</title>
        <authorList>
            <person name="Hillmann F."/>
            <person name="Forbes G."/>
            <person name="Novohradska S."/>
            <person name="Ferling I."/>
            <person name="Riege K."/>
            <person name="Groth M."/>
            <person name="Westermann M."/>
            <person name="Marz M."/>
            <person name="Spaller T."/>
            <person name="Winckler T."/>
            <person name="Schaap P."/>
            <person name="Glockner G."/>
        </authorList>
    </citation>
    <scope>NUCLEOTIDE SEQUENCE [LARGE SCALE GENOMIC DNA]</scope>
    <source>
        <strain evidence="3 4">Jena</strain>
    </source>
</reference>
<dbReference type="InParanoid" id="A0A2P6N8X2"/>
<gene>
    <name evidence="2" type="ORF">PROFUN_07752</name>
    <name evidence="3" type="ORF">PROFUN_11989</name>
</gene>
<sequence length="483" mass="55894">MRSEDEVSQFTTQFGLAQPIISPCQFLPPSQKRHHIGCTIAFHDNSTDRSQFNIFRSTAHIPRALRSIFIISWFFSLIFLPFYWSSTAPTRPWPEYGNVRDLSTIHNNLSTINAKHVHQYLDSLLLPIYNGNLPPRMRCEMIDIQRYAPLGKTNLSVLLTGNMYNEDDILPTQLHALIDLILSLPHITWGISAYESGTPLHRPTSVIVREVIPLIFERLGVPRDRIFTTTNSTRPSMKGVKTRIQSLANVRNHAVSPLFSRSSKTHYDLSLFFNDVYFCPRDMMELLLHHTQQKAHVTCGIDWKDKQRFYDLWVARDISGDLFSPTVYEVEQEWSWGQWPSSKGEQLFRNHPPSRIRYESKLPVQCYVCWNGILVMDAKPFYDGGVRFRSPKSEEGECDEGEASRIIKDFWAAGYNRVQVLPSVNFAYQLGLAEYVRGKNEPERKYDERLLSPNVEWQPAPEKSRCIGGNYDFGSNDWRKTHL</sequence>
<dbReference type="Pfam" id="PF11735">
    <property type="entry name" value="CAP59_mtransfer"/>
    <property type="match status" value="1"/>
</dbReference>
<keyword evidence="3" id="KW-0328">Glycosyltransferase</keyword>
<dbReference type="InterPro" id="IPR021047">
    <property type="entry name" value="Mannosyltransferase_CMT1"/>
</dbReference>
<keyword evidence="1" id="KW-1133">Transmembrane helix</keyword>
<dbReference type="AlphaFoldDB" id="A0A2P6N8X2"/>
<dbReference type="Proteomes" id="UP000241769">
    <property type="component" value="Unassembled WGS sequence"/>
</dbReference>
<dbReference type="EMBL" id="MDYQ01000151">
    <property type="protein sequence ID" value="PRP80391.1"/>
    <property type="molecule type" value="Genomic_DNA"/>
</dbReference>
<dbReference type="PANTHER" id="PTHR34144:SF5">
    <property type="entry name" value="ALPHA-1,3-MANNOSYLTRANSFERASE CMT1"/>
    <property type="match status" value="1"/>
</dbReference>
<dbReference type="PANTHER" id="PTHR34144">
    <property type="entry name" value="CHROMOSOME 8, WHOLE GENOME SHOTGUN SEQUENCE"/>
    <property type="match status" value="1"/>
</dbReference>
<feature type="transmembrane region" description="Helical" evidence="1">
    <location>
        <begin position="64"/>
        <end position="84"/>
    </location>
</feature>
<organism evidence="3 4">
    <name type="scientific">Planoprotostelium fungivorum</name>
    <dbReference type="NCBI Taxonomy" id="1890364"/>
    <lineage>
        <taxon>Eukaryota</taxon>
        <taxon>Amoebozoa</taxon>
        <taxon>Evosea</taxon>
        <taxon>Variosea</taxon>
        <taxon>Cavosteliida</taxon>
        <taxon>Cavosteliaceae</taxon>
        <taxon>Planoprotostelium</taxon>
    </lineage>
</organism>
<proteinExistence type="predicted"/>
<evidence type="ECO:0000313" key="2">
    <source>
        <dbReference type="EMBL" id="PRP77810.1"/>
    </source>
</evidence>